<dbReference type="InterPro" id="IPR050237">
    <property type="entry name" value="ATP-dep_AMP-bd_enzyme"/>
</dbReference>
<keyword evidence="4" id="KW-1185">Reference proteome</keyword>
<dbReference type="PANTHER" id="PTHR43767:SF1">
    <property type="entry name" value="NONRIBOSOMAL PEPTIDE SYNTHASE PES1 (EUROFUNG)-RELATED"/>
    <property type="match status" value="1"/>
</dbReference>
<dbReference type="InterPro" id="IPR045851">
    <property type="entry name" value="AMP-bd_C_sf"/>
</dbReference>
<dbReference type="AlphaFoldDB" id="A0A1H6G509"/>
<dbReference type="InterPro" id="IPR025110">
    <property type="entry name" value="AMP-bd_C"/>
</dbReference>
<dbReference type="InterPro" id="IPR020845">
    <property type="entry name" value="AMP-binding_CS"/>
</dbReference>
<reference evidence="4" key="1">
    <citation type="submission" date="2016-10" db="EMBL/GenBank/DDBJ databases">
        <authorList>
            <person name="Varghese N."/>
            <person name="Submissions S."/>
        </authorList>
    </citation>
    <scope>NUCLEOTIDE SEQUENCE [LARGE SCALE GENOMIC DNA]</scope>
    <source>
        <strain evidence="4">CGMCC 1.8981</strain>
    </source>
</reference>
<accession>A0A1H6G509</accession>
<sequence>MTDQSITHTTGGELRDPRITRVTAGDIVRRAGNRRPDKDAFVVPATDERVSFGEFDDRVNRAANAFLESGLASRDRLAIVAANSLEFLEAYFGALKAGLVVVPINPEITTDDVGYELDHASVDALVVEDTYYPKFEGVFEERDLETLAVIEWSDEGTVPVPEFRAFASEHDAAEPEVELEGSDLAQIMFTSGTTSRPKGVCLPHRALHAGSINNVVGGEVSRNDVKCGLLPMFHCAMLSQVKAVLHVSARMVILRGFEPNQFLECVETYAVTDVTLLPSMYTELLARDDIRDRDLSSLRRCTYAMTPIGNETLAECIEVFGAEFSLGSGQTEAYPPTCTYHPEWQLEKEGNYWGTALPNTDIAIMDDDGQLLSDGEVGEIVYRGPNVMDGYLENEERTREAFAHGWFHSGDVGYFDEDGLLKFVDRKTDMVKTGGENVSTQKVESVLLDHSDVDEVAVVGIPHERWGEAVTAFAVSYGDDPDPDDVLEYARGTLAGFETPKAVEFLAELPQTATSKVQKHVVSENHEDYYR</sequence>
<dbReference type="GO" id="GO:0016878">
    <property type="term" value="F:acid-thiol ligase activity"/>
    <property type="evidence" value="ECO:0007669"/>
    <property type="project" value="UniProtKB-ARBA"/>
</dbReference>
<dbReference type="PANTHER" id="PTHR43767">
    <property type="entry name" value="LONG-CHAIN-FATTY-ACID--COA LIGASE"/>
    <property type="match status" value="1"/>
</dbReference>
<proteinExistence type="predicted"/>
<protein>
    <submittedName>
        <fullName evidence="3">Long-chain acyl-CoA synthetase</fullName>
    </submittedName>
</protein>
<feature type="domain" description="AMP-dependent synthetase/ligase" evidence="1">
    <location>
        <begin position="29"/>
        <end position="392"/>
    </location>
</feature>
<organism evidence="3 4">
    <name type="scientific">Natronorubrum sediminis</name>
    <dbReference type="NCBI Taxonomy" id="640943"/>
    <lineage>
        <taxon>Archaea</taxon>
        <taxon>Methanobacteriati</taxon>
        <taxon>Methanobacteriota</taxon>
        <taxon>Stenosarchaea group</taxon>
        <taxon>Halobacteria</taxon>
        <taxon>Halobacteriales</taxon>
        <taxon>Natrialbaceae</taxon>
        <taxon>Natronorubrum</taxon>
    </lineage>
</organism>
<dbReference type="SUPFAM" id="SSF56801">
    <property type="entry name" value="Acetyl-CoA synthetase-like"/>
    <property type="match status" value="1"/>
</dbReference>
<dbReference type="InterPro" id="IPR000873">
    <property type="entry name" value="AMP-dep_synth/lig_dom"/>
</dbReference>
<evidence type="ECO:0000313" key="3">
    <source>
        <dbReference type="EMBL" id="SEH18161.1"/>
    </source>
</evidence>
<dbReference type="RefSeq" id="WP_090508412.1">
    <property type="nucleotide sequence ID" value="NZ_FNWL01000006.1"/>
</dbReference>
<dbReference type="Pfam" id="PF00501">
    <property type="entry name" value="AMP-binding"/>
    <property type="match status" value="1"/>
</dbReference>
<dbReference type="PROSITE" id="PS00455">
    <property type="entry name" value="AMP_BINDING"/>
    <property type="match status" value="1"/>
</dbReference>
<dbReference type="InterPro" id="IPR042099">
    <property type="entry name" value="ANL_N_sf"/>
</dbReference>
<feature type="domain" description="AMP-binding enzyme C-terminal" evidence="2">
    <location>
        <begin position="442"/>
        <end position="516"/>
    </location>
</feature>
<evidence type="ECO:0000259" key="1">
    <source>
        <dbReference type="Pfam" id="PF00501"/>
    </source>
</evidence>
<dbReference type="Gene3D" id="3.30.300.30">
    <property type="match status" value="1"/>
</dbReference>
<evidence type="ECO:0000313" key="4">
    <source>
        <dbReference type="Proteomes" id="UP000199112"/>
    </source>
</evidence>
<evidence type="ECO:0000259" key="2">
    <source>
        <dbReference type="Pfam" id="PF13193"/>
    </source>
</evidence>
<dbReference type="EMBL" id="FNWL01000006">
    <property type="protein sequence ID" value="SEH18161.1"/>
    <property type="molecule type" value="Genomic_DNA"/>
</dbReference>
<dbReference type="Proteomes" id="UP000199112">
    <property type="component" value="Unassembled WGS sequence"/>
</dbReference>
<gene>
    <name evidence="3" type="ORF">SAMN04487967_3699</name>
</gene>
<name>A0A1H6G509_9EURY</name>
<dbReference type="Gene3D" id="3.40.50.12780">
    <property type="entry name" value="N-terminal domain of ligase-like"/>
    <property type="match status" value="1"/>
</dbReference>
<dbReference type="Pfam" id="PF13193">
    <property type="entry name" value="AMP-binding_C"/>
    <property type="match status" value="1"/>
</dbReference>
<dbReference type="OrthoDB" id="193284at2157"/>